<comment type="function">
    <text evidence="2">Transfers an acetyl group from acetyl-CoA to L-homoserine, forming acetyl-L-homoserine.</text>
</comment>
<accession>A0A3N2BBC3</accession>
<comment type="subcellular location">
    <subcellularLocation>
        <location evidence="2">Cytoplasm</location>
    </subcellularLocation>
</comment>
<dbReference type="Pfam" id="PF00561">
    <property type="entry name" value="Abhydrolase_1"/>
    <property type="match status" value="1"/>
</dbReference>
<dbReference type="EMBL" id="RKHK01000001">
    <property type="protein sequence ID" value="ROR72472.1"/>
    <property type="molecule type" value="Genomic_DNA"/>
</dbReference>
<dbReference type="InterPro" id="IPR000073">
    <property type="entry name" value="AB_hydrolase_1"/>
</dbReference>
<dbReference type="Proteomes" id="UP000280668">
    <property type="component" value="Unassembled WGS sequence"/>
</dbReference>
<feature type="binding site" evidence="2">
    <location>
        <position position="384"/>
    </location>
    <ligand>
        <name>substrate</name>
    </ligand>
</feature>
<dbReference type="GO" id="GO:0009092">
    <property type="term" value="P:homoserine metabolic process"/>
    <property type="evidence" value="ECO:0007669"/>
    <property type="project" value="TreeGrafter"/>
</dbReference>
<dbReference type="NCBIfam" id="NF001209">
    <property type="entry name" value="PRK00175.1"/>
    <property type="match status" value="1"/>
</dbReference>
<reference evidence="6 7" key="1">
    <citation type="submission" date="2018-11" db="EMBL/GenBank/DDBJ databases">
        <title>Sequencing the genomes of 1000 actinobacteria strains.</title>
        <authorList>
            <person name="Klenk H.-P."/>
        </authorList>
    </citation>
    <scope>NUCLEOTIDE SEQUENCE [LARGE SCALE GENOMIC DNA]</scope>
    <source>
        <strain evidence="6 7">DSM 11294</strain>
    </source>
</reference>
<gene>
    <name evidence="2" type="primary">metXA</name>
    <name evidence="6" type="ORF">EDD31_0823</name>
</gene>
<dbReference type="InterPro" id="IPR029058">
    <property type="entry name" value="AB_hydrolase_fold"/>
</dbReference>
<feature type="compositionally biased region" description="Basic residues" evidence="4">
    <location>
        <begin position="1"/>
        <end position="10"/>
    </location>
</feature>
<dbReference type="GO" id="GO:0009086">
    <property type="term" value="P:methionine biosynthetic process"/>
    <property type="evidence" value="ECO:0007669"/>
    <property type="project" value="UniProtKB-UniRule"/>
</dbReference>
<sequence>MNDRRAHHQHSGALPGQQPSQPGRPRRRVIDVDSLPATGAWRPGDDPGHRSFAEIGSLALEVGGRLPAVTIAYESWGRLNAAGDNAVLILHALTGESHVASHGPEDAPGWWEQLVGPGKAIDTNRYFVVAPNVLGGCQGTTGPASPAPNGTPWGSRFPHLTVRDQVAAELELTDLLGIGQWAAVIGASVGGNRVLEWAVTAPERVRAIAPIATGAQTTAEQVAWAHTQLAAIELDPGWRGGDYYQAAPGEGPHRGLGLARSIAHTTYRSPAELDARFGRFPQGGEEPLHGGRLAVQSYLDHHAAKLAERFDAGSYVALTRAMITHDVGRDRGGVEAALAQITAEALVLAVDSDRLFYPEESERIARAIPGAGPVGTVRSPYGHDGFLIECQQVEALLGRFLRAVSPQR</sequence>
<comment type="catalytic activity">
    <reaction evidence="2">
        <text>L-homoserine + acetyl-CoA = O-acetyl-L-homoserine + CoA</text>
        <dbReference type="Rhea" id="RHEA:13701"/>
        <dbReference type="ChEBI" id="CHEBI:57287"/>
        <dbReference type="ChEBI" id="CHEBI:57288"/>
        <dbReference type="ChEBI" id="CHEBI:57476"/>
        <dbReference type="ChEBI" id="CHEBI:57716"/>
        <dbReference type="EC" id="2.3.1.31"/>
    </reaction>
</comment>
<dbReference type="PIRSF" id="PIRSF000443">
    <property type="entry name" value="Homoser_Ac_trans"/>
    <property type="match status" value="1"/>
</dbReference>
<keyword evidence="2" id="KW-0963">Cytoplasm</keyword>
<dbReference type="GO" id="GO:0004414">
    <property type="term" value="F:homoserine O-acetyltransferase activity"/>
    <property type="evidence" value="ECO:0007669"/>
    <property type="project" value="UniProtKB-UniRule"/>
</dbReference>
<dbReference type="GO" id="GO:0005737">
    <property type="term" value="C:cytoplasm"/>
    <property type="evidence" value="ECO:0007669"/>
    <property type="project" value="UniProtKB-SubCell"/>
</dbReference>
<dbReference type="HAMAP" id="MF_00296">
    <property type="entry name" value="MetX_acyltransf"/>
    <property type="match status" value="1"/>
</dbReference>
<comment type="pathway">
    <text evidence="2">Amino-acid biosynthesis; L-methionine biosynthesis via de novo pathway; O-acetyl-L-homoserine from L-homoserine: step 1/1.</text>
</comment>
<comment type="similarity">
    <text evidence="2">Belongs to the AB hydrolase superfamily. MetX family.</text>
</comment>
<keyword evidence="2" id="KW-0486">Methionine biosynthesis</keyword>
<dbReference type="Gene3D" id="3.40.50.1820">
    <property type="entry name" value="alpha/beta hydrolase"/>
    <property type="match status" value="1"/>
</dbReference>
<feature type="region of interest" description="Disordered" evidence="4">
    <location>
        <begin position="1"/>
        <end position="27"/>
    </location>
</feature>
<evidence type="ECO:0000256" key="2">
    <source>
        <dbReference type="HAMAP-Rule" id="MF_00296"/>
    </source>
</evidence>
<dbReference type="EC" id="2.3.1.31" evidence="2"/>
<proteinExistence type="inferred from homology"/>
<feature type="active site" evidence="2 3">
    <location>
        <position position="353"/>
    </location>
</feature>
<comment type="caution">
    <text evidence="2">Lacks conserved residue(s) required for the propagation of feature annotation.</text>
</comment>
<comment type="subunit">
    <text evidence="2">Homodimer.</text>
</comment>
<organism evidence="6 7">
    <name type="scientific">Bogoriella caseilytica</name>
    <dbReference type="NCBI Taxonomy" id="56055"/>
    <lineage>
        <taxon>Bacteria</taxon>
        <taxon>Bacillati</taxon>
        <taxon>Actinomycetota</taxon>
        <taxon>Actinomycetes</taxon>
        <taxon>Micrococcales</taxon>
        <taxon>Bogoriellaceae</taxon>
        <taxon>Bogoriella</taxon>
    </lineage>
</organism>
<dbReference type="UniPathway" id="UPA00051">
    <property type="reaction ID" value="UER00074"/>
</dbReference>
<keyword evidence="7" id="KW-1185">Reference proteome</keyword>
<dbReference type="InterPro" id="IPR008220">
    <property type="entry name" value="HAT_MetX-like"/>
</dbReference>
<keyword evidence="2" id="KW-0012">Acyltransferase</keyword>
<dbReference type="AlphaFoldDB" id="A0A3N2BBC3"/>
<feature type="active site" description="Nucleophile" evidence="2 3">
    <location>
        <position position="188"/>
    </location>
</feature>
<dbReference type="SUPFAM" id="SSF53474">
    <property type="entry name" value="alpha/beta-Hydrolases"/>
    <property type="match status" value="1"/>
</dbReference>
<comment type="caution">
    <text evidence="6">The sequence shown here is derived from an EMBL/GenBank/DDBJ whole genome shotgun (WGS) entry which is preliminary data.</text>
</comment>
<feature type="domain" description="AB hydrolase-1" evidence="5">
    <location>
        <begin position="85"/>
        <end position="385"/>
    </location>
</feature>
<dbReference type="PANTHER" id="PTHR32268">
    <property type="entry name" value="HOMOSERINE O-ACETYLTRANSFERASE"/>
    <property type="match status" value="1"/>
</dbReference>
<dbReference type="PANTHER" id="PTHR32268:SF11">
    <property type="entry name" value="HOMOSERINE O-ACETYLTRANSFERASE"/>
    <property type="match status" value="1"/>
</dbReference>
<keyword evidence="1 2" id="KW-0808">Transferase</keyword>
<evidence type="ECO:0000313" key="6">
    <source>
        <dbReference type="EMBL" id="ROR72472.1"/>
    </source>
</evidence>
<evidence type="ECO:0000313" key="7">
    <source>
        <dbReference type="Proteomes" id="UP000280668"/>
    </source>
</evidence>
<evidence type="ECO:0000256" key="4">
    <source>
        <dbReference type="SAM" id="MobiDB-lite"/>
    </source>
</evidence>
<evidence type="ECO:0000256" key="1">
    <source>
        <dbReference type="ARBA" id="ARBA00022679"/>
    </source>
</evidence>
<evidence type="ECO:0000256" key="3">
    <source>
        <dbReference type="PIRSR" id="PIRSR000443-1"/>
    </source>
</evidence>
<feature type="binding site" evidence="2">
    <location>
        <position position="260"/>
    </location>
    <ligand>
        <name>substrate</name>
    </ligand>
</feature>
<dbReference type="NCBIfam" id="TIGR01392">
    <property type="entry name" value="homoserO_Ac_trn"/>
    <property type="match status" value="1"/>
</dbReference>
<feature type="active site" evidence="2 3">
    <location>
        <position position="383"/>
    </location>
</feature>
<dbReference type="RefSeq" id="WP_425453686.1">
    <property type="nucleotide sequence ID" value="NZ_RKHK01000001.1"/>
</dbReference>
<evidence type="ECO:0000259" key="5">
    <source>
        <dbReference type="Pfam" id="PF00561"/>
    </source>
</evidence>
<name>A0A3N2BBC3_9MICO</name>
<keyword evidence="2" id="KW-0028">Amino-acid biosynthesis</keyword>
<protein>
    <recommendedName>
        <fullName evidence="2">Homoserine O-acetyltransferase</fullName>
        <shortName evidence="2">HAT</shortName>
        <ecNumber evidence="2">2.3.1.31</ecNumber>
    </recommendedName>
    <alternativeName>
        <fullName evidence="2">Homoserine transacetylase</fullName>
        <shortName evidence="2">HTA</shortName>
    </alternativeName>
</protein>